<accession>A0A2A7S180</accession>
<sequence length="59" mass="6366">MKCADHLAVRTFELCRVDQLAALLSQRQQLDLAIDALGHRAFGNQIDAGPARAACCDLA</sequence>
<protein>
    <submittedName>
        <fullName evidence="1">Uncharacterized protein</fullName>
    </submittedName>
</protein>
<dbReference type="EMBL" id="PDDY01000004">
    <property type="protein sequence ID" value="PEH37296.1"/>
    <property type="molecule type" value="Genomic_DNA"/>
</dbReference>
<comment type="caution">
    <text evidence="1">The sequence shown here is derived from an EMBL/GenBank/DDBJ whole genome shotgun (WGS) entry which is preliminary data.</text>
</comment>
<dbReference type="Proteomes" id="UP000220629">
    <property type="component" value="Unassembled WGS sequence"/>
</dbReference>
<name>A0A2A7S180_BURGA</name>
<proteinExistence type="predicted"/>
<evidence type="ECO:0000313" key="1">
    <source>
        <dbReference type="EMBL" id="PEH37296.1"/>
    </source>
</evidence>
<dbReference type="AlphaFoldDB" id="A0A2A7S180"/>
<gene>
    <name evidence="1" type="ORF">CRM94_22385</name>
</gene>
<organism evidence="1 2">
    <name type="scientific">Burkholderia gladioli</name>
    <name type="common">Pseudomonas marginata</name>
    <name type="synonym">Phytomonas marginata</name>
    <dbReference type="NCBI Taxonomy" id="28095"/>
    <lineage>
        <taxon>Bacteria</taxon>
        <taxon>Pseudomonadati</taxon>
        <taxon>Pseudomonadota</taxon>
        <taxon>Betaproteobacteria</taxon>
        <taxon>Burkholderiales</taxon>
        <taxon>Burkholderiaceae</taxon>
        <taxon>Burkholderia</taxon>
    </lineage>
</organism>
<evidence type="ECO:0000313" key="2">
    <source>
        <dbReference type="Proteomes" id="UP000220629"/>
    </source>
</evidence>
<reference evidence="2" key="1">
    <citation type="submission" date="2017-09" db="EMBL/GenBank/DDBJ databases">
        <title>FDA dAtabase for Regulatory Grade micrObial Sequences (FDA-ARGOS): Supporting development and validation of Infectious Disease Dx tests.</title>
        <authorList>
            <person name="Minogue T."/>
            <person name="Wolcott M."/>
            <person name="Wasieloski L."/>
            <person name="Aguilar W."/>
            <person name="Moore D."/>
            <person name="Tallon L."/>
            <person name="Sadzewicz L."/>
            <person name="Ott S."/>
            <person name="Zhao X."/>
            <person name="Nagaraj S."/>
            <person name="Vavikolanu K."/>
            <person name="Aluvathingal J."/>
            <person name="Nadendla S."/>
            <person name="Sichtig H."/>
        </authorList>
    </citation>
    <scope>NUCLEOTIDE SEQUENCE [LARGE SCALE GENOMIC DNA]</scope>
    <source>
        <strain evidence="2">FDAARGOS_390</strain>
    </source>
</reference>